<evidence type="ECO:0000256" key="3">
    <source>
        <dbReference type="ARBA" id="ARBA00022989"/>
    </source>
</evidence>
<dbReference type="EMBL" id="HBEV01006146">
    <property type="protein sequence ID" value="CAD8584864.1"/>
    <property type="molecule type" value="Transcribed_RNA"/>
</dbReference>
<feature type="domain" description="Sugar phosphate transporter" evidence="7">
    <location>
        <begin position="7"/>
        <end position="295"/>
    </location>
</feature>
<dbReference type="InterPro" id="IPR037185">
    <property type="entry name" value="EmrE-like"/>
</dbReference>
<feature type="transmembrane region" description="Helical" evidence="6">
    <location>
        <begin position="7"/>
        <end position="27"/>
    </location>
</feature>
<evidence type="ECO:0000256" key="2">
    <source>
        <dbReference type="ARBA" id="ARBA00022692"/>
    </source>
</evidence>
<dbReference type="AlphaFoldDB" id="A0A7S0KKP8"/>
<name>A0A7S0KKP8_MICPS</name>
<feature type="transmembrane region" description="Helical" evidence="6">
    <location>
        <begin position="278"/>
        <end position="297"/>
    </location>
</feature>
<feature type="transmembrane region" description="Helical" evidence="6">
    <location>
        <begin position="186"/>
        <end position="204"/>
    </location>
</feature>
<proteinExistence type="predicted"/>
<comment type="subcellular location">
    <subcellularLocation>
        <location evidence="1">Membrane</location>
        <topology evidence="1">Multi-pass membrane protein</topology>
    </subcellularLocation>
</comment>
<evidence type="ECO:0000259" key="7">
    <source>
        <dbReference type="Pfam" id="PF03151"/>
    </source>
</evidence>
<reference evidence="8" key="1">
    <citation type="submission" date="2021-01" db="EMBL/GenBank/DDBJ databases">
        <authorList>
            <person name="Corre E."/>
            <person name="Pelletier E."/>
            <person name="Niang G."/>
            <person name="Scheremetjew M."/>
            <person name="Finn R."/>
            <person name="Kale V."/>
            <person name="Holt S."/>
            <person name="Cochrane G."/>
            <person name="Meng A."/>
            <person name="Brown T."/>
            <person name="Cohen L."/>
        </authorList>
    </citation>
    <scope>NUCLEOTIDE SEQUENCE</scope>
    <source>
        <strain evidence="8">CCMP494</strain>
    </source>
</reference>
<feature type="transmembrane region" description="Helical" evidence="6">
    <location>
        <begin position="33"/>
        <end position="54"/>
    </location>
</feature>
<feature type="transmembrane region" description="Helical" evidence="6">
    <location>
        <begin position="101"/>
        <end position="118"/>
    </location>
</feature>
<gene>
    <name evidence="8" type="ORF">MSP1404_LOCUS4712</name>
</gene>
<dbReference type="PANTHER" id="PTHR11132">
    <property type="entry name" value="SOLUTE CARRIER FAMILY 35"/>
    <property type="match status" value="1"/>
</dbReference>
<sequence length="340" mass="36620">MASVYTLSVIAAWYFSNIGVILLNKYLLSVYGFRYPIFLTMMHMVMCAFLSMTVRASGIVPKQAIKGRKHAIKIAVLAVVFVASVVGGNISLRFIPVSFNQAIGATTPFFTALLSLFIMRHKESTQTYMTLIPIVLGIMIASKAEPLFHPVGFVACFSATFARALKSVLQGLLLTSDNEKLDSLNLLMYMSPVALFVLVASANVMEPDAFGVFYQNCLDSPQFFFTLTLNCVLAFSVNLTNFLVTKCTSPLTLQVLGNAKGAVAVVVSIILFRNPVSGIGMVGYGITIAGVVAYSEAKKRGKEAAAKRMGRGASSGVLELLGNEGDADRQRSGSKLSQMA</sequence>
<organism evidence="8">
    <name type="scientific">Micromonas pusilla</name>
    <name type="common">Picoplanktonic green alga</name>
    <name type="synonym">Chromulina pusilla</name>
    <dbReference type="NCBI Taxonomy" id="38833"/>
    <lineage>
        <taxon>Eukaryota</taxon>
        <taxon>Viridiplantae</taxon>
        <taxon>Chlorophyta</taxon>
        <taxon>Mamiellophyceae</taxon>
        <taxon>Mamiellales</taxon>
        <taxon>Mamiellaceae</taxon>
        <taxon>Micromonas</taxon>
    </lineage>
</organism>
<evidence type="ECO:0000256" key="6">
    <source>
        <dbReference type="SAM" id="Phobius"/>
    </source>
</evidence>
<dbReference type="InterPro" id="IPR004853">
    <property type="entry name" value="Sugar_P_trans_dom"/>
</dbReference>
<dbReference type="GO" id="GO:0016020">
    <property type="term" value="C:membrane"/>
    <property type="evidence" value="ECO:0007669"/>
    <property type="project" value="UniProtKB-SubCell"/>
</dbReference>
<evidence type="ECO:0000256" key="5">
    <source>
        <dbReference type="SAM" id="MobiDB-lite"/>
    </source>
</evidence>
<protein>
    <recommendedName>
        <fullName evidence="7">Sugar phosphate transporter domain-containing protein</fullName>
    </recommendedName>
</protein>
<keyword evidence="2 6" id="KW-0812">Transmembrane</keyword>
<dbReference type="InterPro" id="IPR050186">
    <property type="entry name" value="TPT_transporter"/>
</dbReference>
<keyword evidence="3 6" id="KW-1133">Transmembrane helix</keyword>
<accession>A0A7S0KKP8</accession>
<dbReference type="Pfam" id="PF03151">
    <property type="entry name" value="TPT"/>
    <property type="match status" value="1"/>
</dbReference>
<dbReference type="SUPFAM" id="SSF103481">
    <property type="entry name" value="Multidrug resistance efflux transporter EmrE"/>
    <property type="match status" value="1"/>
</dbReference>
<evidence type="ECO:0000256" key="4">
    <source>
        <dbReference type="ARBA" id="ARBA00023136"/>
    </source>
</evidence>
<feature type="region of interest" description="Disordered" evidence="5">
    <location>
        <begin position="320"/>
        <end position="340"/>
    </location>
</feature>
<evidence type="ECO:0000256" key="1">
    <source>
        <dbReference type="ARBA" id="ARBA00004141"/>
    </source>
</evidence>
<feature type="transmembrane region" description="Helical" evidence="6">
    <location>
        <begin position="224"/>
        <end position="244"/>
    </location>
</feature>
<feature type="transmembrane region" description="Helical" evidence="6">
    <location>
        <begin position="251"/>
        <end position="272"/>
    </location>
</feature>
<keyword evidence="4 6" id="KW-0472">Membrane</keyword>
<evidence type="ECO:0000313" key="8">
    <source>
        <dbReference type="EMBL" id="CAD8584864.1"/>
    </source>
</evidence>
<feature type="transmembrane region" description="Helical" evidence="6">
    <location>
        <begin position="74"/>
        <end position="95"/>
    </location>
</feature>